<evidence type="ECO:0000256" key="5">
    <source>
        <dbReference type="SAM" id="SignalP"/>
    </source>
</evidence>
<dbReference type="InterPro" id="IPR026444">
    <property type="entry name" value="Secre_tail"/>
</dbReference>
<comment type="caution">
    <text evidence="7">The sequence shown here is derived from an EMBL/GenBank/DDBJ whole genome shotgun (WGS) entry which is preliminary data.</text>
</comment>
<sequence length="673" mass="73192">MKNLVFFILFISFTALGQIPTGYYNTANGLTGYQLKTELKNIITAGHNPQSYDALYTLYATSDNDDYYDNGTQTNTILDIYSENPAGADSYNFGLTQDCSGVSITQEGLCYNREHIFPQGFFNSSANPTPRHDAHHVIPTDGFVNNGRANYPFGEVGTAQTTYANGSKWGGNSISPGYTDRVFEPIDEFKGDVARMMLYFATRYEDNYNDSSWDNPNASNYDPRDGSQNRWYEQWFIDQMLIWHAQDPVSPREVERNNEIYNFQGNRNPYIDNPQYVAMIWSGTGGSGSGTLFPTLSGTYVDINGNSIVDAGDEIQYTYDIANIGTTTLYNLRATSPLGTFNPGNQVASLAAGQSLSNPFGTFSYILTAADATNSCGCITNQLLLAADYNATGTNGTLNVASDDPNNFTNNDSDGDNLPDDFTIVTYPNGGSGVAGDLFISEYIEGSGNNKAIEIANFTGASVDLSNYTLQISTNGSGSWASPRALMGTLADQDVYVVTNSQASDSNIIAQSDEAVSSAPMNFNGNDAVGLFRAGVLLDVVGDPNSSADSEKDQTLVRKASVTGPNTVFDKVGEWDVFTQDTSSDLGTHTYGSTASIDDNTFINLTIYPNPSSGVFHFNNDELIEDVTVYDVSGRRIKSNYSNNDGLIINHTGIYFVNVMSQGQSKTFKVIVR</sequence>
<dbReference type="GO" id="GO:0016787">
    <property type="term" value="F:hydrolase activity"/>
    <property type="evidence" value="ECO:0007669"/>
    <property type="project" value="UniProtKB-KW"/>
</dbReference>
<evidence type="ECO:0000256" key="1">
    <source>
        <dbReference type="ARBA" id="ARBA00006429"/>
    </source>
</evidence>
<dbReference type="InterPro" id="IPR007346">
    <property type="entry name" value="Endonuclease-I"/>
</dbReference>
<evidence type="ECO:0000313" key="8">
    <source>
        <dbReference type="Proteomes" id="UP000028980"/>
    </source>
</evidence>
<proteinExistence type="inferred from homology"/>
<evidence type="ECO:0000256" key="4">
    <source>
        <dbReference type="ARBA" id="ARBA00022801"/>
    </source>
</evidence>
<dbReference type="NCBIfam" id="TIGR04183">
    <property type="entry name" value="Por_Secre_tail"/>
    <property type="match status" value="1"/>
</dbReference>
<name>A0A081DBI7_NONUL</name>
<dbReference type="PROSITE" id="PS51841">
    <property type="entry name" value="LTD"/>
    <property type="match status" value="1"/>
</dbReference>
<accession>A0A081DBI7</accession>
<dbReference type="InterPro" id="IPR001322">
    <property type="entry name" value="Lamin_tail_dom"/>
</dbReference>
<feature type="domain" description="LTD" evidence="6">
    <location>
        <begin position="426"/>
        <end position="560"/>
    </location>
</feature>
<evidence type="ECO:0000256" key="2">
    <source>
        <dbReference type="ARBA" id="ARBA00022722"/>
    </source>
</evidence>
<evidence type="ECO:0000313" key="7">
    <source>
        <dbReference type="EMBL" id="GAK76283.1"/>
    </source>
</evidence>
<dbReference type="Pfam" id="PF00932">
    <property type="entry name" value="LTD"/>
    <property type="match status" value="1"/>
</dbReference>
<dbReference type="SUPFAM" id="SSF54060">
    <property type="entry name" value="His-Me finger endonucleases"/>
    <property type="match status" value="1"/>
</dbReference>
<dbReference type="PANTHER" id="PTHR33607">
    <property type="entry name" value="ENDONUCLEASE-1"/>
    <property type="match status" value="1"/>
</dbReference>
<dbReference type="InterPro" id="IPR044925">
    <property type="entry name" value="His-Me_finger_sf"/>
</dbReference>
<dbReference type="Pfam" id="PF18962">
    <property type="entry name" value="Por_Secre_tail"/>
    <property type="match status" value="1"/>
</dbReference>
<protein>
    <submittedName>
        <fullName evidence="7">Endonuclease I</fullName>
    </submittedName>
</protein>
<reference evidence="7 8" key="1">
    <citation type="journal article" date="2014" name="Genome Announc.">
        <title>Draft Genome Sequences of Marine Flavobacterium Nonlabens Strains NR17, NR24, NR27, NR32, NR33, and Ara13.</title>
        <authorList>
            <person name="Nakanishi M."/>
            <person name="Meirelles P."/>
            <person name="Suzuki R."/>
            <person name="Takatani N."/>
            <person name="Mino S."/>
            <person name="Suda W."/>
            <person name="Oshima K."/>
            <person name="Hattori M."/>
            <person name="Ohkuma M."/>
            <person name="Hosokawa M."/>
            <person name="Miyashita K."/>
            <person name="Thompson F.L."/>
            <person name="Niwa A."/>
            <person name="Sawabe T."/>
            <person name="Sawabe T."/>
        </authorList>
    </citation>
    <scope>NUCLEOTIDE SEQUENCE [LARGE SCALE GENOMIC DNA]</scope>
    <source>
        <strain evidence="8">JCM19296</strain>
    </source>
</reference>
<gene>
    <name evidence="7" type="ORF">JCM19296_1880</name>
</gene>
<feature type="chain" id="PRO_5001756532" evidence="5">
    <location>
        <begin position="18"/>
        <end position="673"/>
    </location>
</feature>
<keyword evidence="3 5" id="KW-0732">Signal</keyword>
<evidence type="ECO:0000259" key="6">
    <source>
        <dbReference type="PROSITE" id="PS51841"/>
    </source>
</evidence>
<dbReference type="PANTHER" id="PTHR33607:SF2">
    <property type="entry name" value="ENDONUCLEASE-1"/>
    <property type="match status" value="1"/>
</dbReference>
<feature type="signal peptide" evidence="5">
    <location>
        <begin position="1"/>
        <end position="17"/>
    </location>
</feature>
<organism evidence="7 8">
    <name type="scientific">Nonlabens ulvanivorans</name>
    <name type="common">Persicivirga ulvanivorans</name>
    <dbReference type="NCBI Taxonomy" id="906888"/>
    <lineage>
        <taxon>Bacteria</taxon>
        <taxon>Pseudomonadati</taxon>
        <taxon>Bacteroidota</taxon>
        <taxon>Flavobacteriia</taxon>
        <taxon>Flavobacteriales</taxon>
        <taxon>Flavobacteriaceae</taxon>
        <taxon>Nonlabens</taxon>
    </lineage>
</organism>
<keyword evidence="2" id="KW-0540">Nuclease</keyword>
<dbReference type="AlphaFoldDB" id="A0A081DBI7"/>
<dbReference type="GO" id="GO:0004519">
    <property type="term" value="F:endonuclease activity"/>
    <property type="evidence" value="ECO:0007669"/>
    <property type="project" value="UniProtKB-KW"/>
</dbReference>
<dbReference type="Proteomes" id="UP000028980">
    <property type="component" value="Unassembled WGS sequence"/>
</dbReference>
<evidence type="ECO:0000256" key="3">
    <source>
        <dbReference type="ARBA" id="ARBA00022729"/>
    </source>
</evidence>
<keyword evidence="4" id="KW-0378">Hydrolase</keyword>
<keyword evidence="7" id="KW-0255">Endonuclease</keyword>
<dbReference type="Pfam" id="PF04231">
    <property type="entry name" value="Endonuclease_1"/>
    <property type="match status" value="1"/>
</dbReference>
<comment type="similarity">
    <text evidence="1">Belongs to the EndA/NucM nuclease family.</text>
</comment>
<dbReference type="EMBL" id="BBLG01000003">
    <property type="protein sequence ID" value="GAK76283.1"/>
    <property type="molecule type" value="Genomic_DNA"/>
</dbReference>